<evidence type="ECO:0000259" key="2">
    <source>
        <dbReference type="Pfam" id="PF20469"/>
    </source>
</evidence>
<reference evidence="3 4" key="1">
    <citation type="submission" date="2018-06" db="EMBL/GenBank/DDBJ databases">
        <authorList>
            <consortium name="Pathogen Informatics"/>
            <person name="Doyle S."/>
        </authorList>
    </citation>
    <scope>NUCLEOTIDE SEQUENCE [LARGE SCALE GENOMIC DNA]</scope>
    <source>
        <strain evidence="3 4">NCTC4191</strain>
    </source>
</reference>
<keyword evidence="4" id="KW-1185">Reference proteome</keyword>
<organism evidence="3 4">
    <name type="scientific">Actinobacillus lignieresii</name>
    <dbReference type="NCBI Taxonomy" id="720"/>
    <lineage>
        <taxon>Bacteria</taxon>
        <taxon>Pseudomonadati</taxon>
        <taxon>Pseudomonadota</taxon>
        <taxon>Gammaproteobacteria</taxon>
        <taxon>Pasteurellales</taxon>
        <taxon>Pasteurellaceae</taxon>
        <taxon>Actinobacillus</taxon>
    </lineage>
</organism>
<dbReference type="PANTHER" id="PTHR43581">
    <property type="entry name" value="ATP/GTP PHOSPHATASE"/>
    <property type="match status" value="1"/>
</dbReference>
<dbReference type="InterPro" id="IPR051396">
    <property type="entry name" value="Bact_Antivir_Def_Nuclease"/>
</dbReference>
<accession>A0A380TU97</accession>
<dbReference type="EMBL" id="UFRN01000002">
    <property type="protein sequence ID" value="SUT91255.1"/>
    <property type="molecule type" value="Genomic_DNA"/>
</dbReference>
<feature type="domain" description="Endonuclease GajA/Old nuclease/RecF-like AAA" evidence="1">
    <location>
        <begin position="1"/>
        <end position="390"/>
    </location>
</feature>
<dbReference type="InterPro" id="IPR027417">
    <property type="entry name" value="P-loop_NTPase"/>
</dbReference>
<dbReference type="SUPFAM" id="SSF52540">
    <property type="entry name" value="P-loop containing nucleoside triphosphate hydrolases"/>
    <property type="match status" value="1"/>
</dbReference>
<dbReference type="InterPro" id="IPR034139">
    <property type="entry name" value="TOPRIM_OLD"/>
</dbReference>
<dbReference type="Proteomes" id="UP000254253">
    <property type="component" value="Unassembled WGS sequence"/>
</dbReference>
<dbReference type="CDD" id="cd01026">
    <property type="entry name" value="TOPRIM_OLD"/>
    <property type="match status" value="1"/>
</dbReference>
<name>A0A380TU97_ACTLI</name>
<dbReference type="Pfam" id="PF13175">
    <property type="entry name" value="AAA_15"/>
    <property type="match status" value="1"/>
</dbReference>
<dbReference type="InterPro" id="IPR041685">
    <property type="entry name" value="AAA_GajA/Old/RecF-like"/>
</dbReference>
<evidence type="ECO:0000313" key="4">
    <source>
        <dbReference type="Proteomes" id="UP000254253"/>
    </source>
</evidence>
<protein>
    <submittedName>
        <fullName evidence="3">Chromosome segregation protein</fullName>
    </submittedName>
</protein>
<dbReference type="RefSeq" id="WP_115589925.1">
    <property type="nucleotide sequence ID" value="NZ_UFRN01000002.1"/>
</dbReference>
<dbReference type="Pfam" id="PF20469">
    <property type="entry name" value="OLD-like_TOPRIM"/>
    <property type="match status" value="1"/>
</dbReference>
<feature type="domain" description="OLD protein-like TOPRIM" evidence="2">
    <location>
        <begin position="442"/>
        <end position="505"/>
    </location>
</feature>
<gene>
    <name evidence="3" type="ORF">NCTC4191_00502</name>
</gene>
<proteinExistence type="predicted"/>
<dbReference type="PANTHER" id="PTHR43581:SF4">
    <property type="entry name" value="ATP_GTP PHOSPHATASE"/>
    <property type="match status" value="1"/>
</dbReference>
<evidence type="ECO:0000259" key="1">
    <source>
        <dbReference type="Pfam" id="PF13175"/>
    </source>
</evidence>
<evidence type="ECO:0000313" key="3">
    <source>
        <dbReference type="EMBL" id="SUT91255.1"/>
    </source>
</evidence>
<dbReference type="AlphaFoldDB" id="A0A380TU97"/>
<sequence length="586" mass="66734">MKIKTIEIKNWRSIKELKIEAQDLMVIIGQNNHGKSNLLAAILFFFGEIKHQDLDFLQGSQELFVEIEFTELDEQDKTTFSKYLTQQETIKVRKSAYLGGSFEYKGWIQTCSDDYLKEENASSYTSRETANSLPLYSYLPSTGRLTKQNIIDAQQKYIKENFSKLSFNYELETTNFMGLKSVAKGIFGEVYFLPAIKNAADDFTSKDSSIFGKLLGEVVDTMSQHNTDWQSTKQQLTNLFSRFSKYIDGVENQDRPEQLSTLETELSQELSSWNAYFDIELNAPDIDVILKSNASVWINDGTRTDIVRKGHGLQRAVTIALIQLIAKRQLKSANSTDTTHRAVSKSRYFIFEEPELYLHPQAQRALFDSFVNLSETGSQVILCTHSSNLINIDKYKSIYIVRKESEQVGSKVTQCKEDLFDGNQKNEWNLSYWINPDRAELFFAEKVILVEGQTDKVIIPALADKLGVFKYGYTIIDCGSKRNIPLYIKLLNKFSIPYVAIYDKDHQASKLSNPSAIGTADSDTKAILDEIIEELGIAVELVNDIEEELGYESGKSGKPFQALQHIKSSDFQLLEGFAEKIRRIYS</sequence>
<dbReference type="Gene3D" id="3.40.50.300">
    <property type="entry name" value="P-loop containing nucleotide triphosphate hydrolases"/>
    <property type="match status" value="1"/>
</dbReference>